<gene>
    <name evidence="3" type="ORF">CYCCA115_LOCUS21420</name>
</gene>
<accession>A0AAD2JMU7</accession>
<dbReference type="AlphaFoldDB" id="A0AAD2JMU7"/>
<feature type="compositionally biased region" description="Low complexity" evidence="1">
    <location>
        <begin position="399"/>
        <end position="413"/>
    </location>
</feature>
<evidence type="ECO:0000313" key="3">
    <source>
        <dbReference type="EMBL" id="CAJ1965829.1"/>
    </source>
</evidence>
<dbReference type="Gene3D" id="6.10.140.530">
    <property type="match status" value="3"/>
</dbReference>
<proteinExistence type="predicted"/>
<keyword evidence="4" id="KW-1185">Reference proteome</keyword>
<dbReference type="Pfam" id="PF03457">
    <property type="entry name" value="HA"/>
    <property type="match status" value="3"/>
</dbReference>
<evidence type="ECO:0000313" key="4">
    <source>
        <dbReference type="Proteomes" id="UP001295423"/>
    </source>
</evidence>
<dbReference type="EMBL" id="CAKOGP040002225">
    <property type="protein sequence ID" value="CAJ1965829.1"/>
    <property type="molecule type" value="Genomic_DNA"/>
</dbReference>
<sequence>MTTATMMPVDICKYLVNLELIVLEREQQRRAILAAAAFQHNQSHNLHQHQQHKVKLPLHKMDKHHNANNNMILPVFPPSSFLQHEMEKDSELNKVLNRMTRSVSTESSLSRCSSKSYSNKLDHVQPLSNISNPQQQLDSDFDGDSQPPAAKRAKHKDVRWLSNLEQLREYKEQHGDCVVPRGFSGNPRLASWVAEQRKQRKLLMDGKQSSMIPGRIRLLDDLGFVWNAQEAAWDRQLTDLKAFQAKYGHCLVTVGHAEYPKLGSWVKEQRRHHVLMEQGKASNMSAERAAKLDAVGFCWNTHQALWLERFHELDEYKKLHGHSVVPTKCQENQRLGTWVHHQRREYKKYQLGKPSHMTAERIEALESLDFVWYPRDNSNDTSSSTKSCGGERPSSPCGSILSTSSASMSSSSSCGKRKR</sequence>
<dbReference type="Proteomes" id="UP001295423">
    <property type="component" value="Unassembled WGS sequence"/>
</dbReference>
<feature type="compositionally biased region" description="Polar residues" evidence="1">
    <location>
        <begin position="126"/>
        <end position="138"/>
    </location>
</feature>
<feature type="domain" description="Helicase-associated" evidence="2">
    <location>
        <begin position="229"/>
        <end position="297"/>
    </location>
</feature>
<organism evidence="3 4">
    <name type="scientific">Cylindrotheca closterium</name>
    <dbReference type="NCBI Taxonomy" id="2856"/>
    <lineage>
        <taxon>Eukaryota</taxon>
        <taxon>Sar</taxon>
        <taxon>Stramenopiles</taxon>
        <taxon>Ochrophyta</taxon>
        <taxon>Bacillariophyta</taxon>
        <taxon>Bacillariophyceae</taxon>
        <taxon>Bacillariophycidae</taxon>
        <taxon>Bacillariales</taxon>
        <taxon>Bacillariaceae</taxon>
        <taxon>Cylindrotheca</taxon>
    </lineage>
</organism>
<dbReference type="PANTHER" id="PTHR33418">
    <property type="entry name" value="HELICASE-ASSOCIATED"/>
    <property type="match status" value="1"/>
</dbReference>
<feature type="domain" description="Helicase-associated" evidence="2">
    <location>
        <begin position="303"/>
        <end position="370"/>
    </location>
</feature>
<feature type="region of interest" description="Disordered" evidence="1">
    <location>
        <begin position="379"/>
        <end position="419"/>
    </location>
</feature>
<feature type="domain" description="Helicase-associated" evidence="2">
    <location>
        <begin position="157"/>
        <end position="224"/>
    </location>
</feature>
<evidence type="ECO:0000256" key="1">
    <source>
        <dbReference type="SAM" id="MobiDB-lite"/>
    </source>
</evidence>
<feature type="region of interest" description="Disordered" evidence="1">
    <location>
        <begin position="103"/>
        <end position="156"/>
    </location>
</feature>
<feature type="compositionally biased region" description="Low complexity" evidence="1">
    <location>
        <begin position="103"/>
        <end position="118"/>
    </location>
</feature>
<dbReference type="InterPro" id="IPR005114">
    <property type="entry name" value="Helicase_assoc"/>
</dbReference>
<reference evidence="3" key="1">
    <citation type="submission" date="2023-08" db="EMBL/GenBank/DDBJ databases">
        <authorList>
            <person name="Audoor S."/>
            <person name="Bilcke G."/>
        </authorList>
    </citation>
    <scope>NUCLEOTIDE SEQUENCE</scope>
</reference>
<dbReference type="PANTHER" id="PTHR33418:SF1">
    <property type="entry name" value="HELICASE-ASSOCIATED DOMAIN-CONTAINING PROTEIN"/>
    <property type="match status" value="1"/>
</dbReference>
<evidence type="ECO:0000259" key="2">
    <source>
        <dbReference type="Pfam" id="PF03457"/>
    </source>
</evidence>
<name>A0AAD2JMU7_9STRA</name>
<comment type="caution">
    <text evidence="3">The sequence shown here is derived from an EMBL/GenBank/DDBJ whole genome shotgun (WGS) entry which is preliminary data.</text>
</comment>
<protein>
    <recommendedName>
        <fullName evidence="2">Helicase-associated domain-containing protein</fullName>
    </recommendedName>
</protein>